<evidence type="ECO:0000259" key="7">
    <source>
        <dbReference type="PROSITE" id="PS01124"/>
    </source>
</evidence>
<dbReference type="InterPro" id="IPR018060">
    <property type="entry name" value="HTH_AraC"/>
</dbReference>
<comment type="function">
    <text evidence="5">May play the central regulatory role in sporulation. It may be an element of the effector pathway responsible for the activation of sporulation genes in response to nutritional stress. Spo0A may act in concert with spo0H (a sigma factor) to control the expression of some genes that are critical to the sporulation process.</text>
</comment>
<name>A0A174JET6_9FIRM</name>
<evidence type="ECO:0000313" key="9">
    <source>
        <dbReference type="EMBL" id="CUO95620.1"/>
    </source>
</evidence>
<dbReference type="SUPFAM" id="SSF52172">
    <property type="entry name" value="CheY-like"/>
    <property type="match status" value="1"/>
</dbReference>
<evidence type="ECO:0000256" key="6">
    <source>
        <dbReference type="PROSITE-ProRule" id="PRU00169"/>
    </source>
</evidence>
<reference evidence="9 10" key="1">
    <citation type="submission" date="2015-09" db="EMBL/GenBank/DDBJ databases">
        <authorList>
            <consortium name="Pathogen Informatics"/>
        </authorList>
    </citation>
    <scope>NUCLEOTIDE SEQUENCE [LARGE SCALE GENOMIC DNA]</scope>
    <source>
        <strain evidence="9 10">2789STDY5608850</strain>
    </source>
</reference>
<dbReference type="CDD" id="cd17536">
    <property type="entry name" value="REC_YesN-like"/>
    <property type="match status" value="1"/>
</dbReference>
<feature type="domain" description="HTH araC/xylS-type" evidence="7">
    <location>
        <begin position="435"/>
        <end position="534"/>
    </location>
</feature>
<keyword evidence="4" id="KW-0804">Transcription</keyword>
<dbReference type="SUPFAM" id="SSF46689">
    <property type="entry name" value="Homeodomain-like"/>
    <property type="match status" value="1"/>
</dbReference>
<organism evidence="9 10">
    <name type="scientific">Hungatella hathewayi</name>
    <dbReference type="NCBI Taxonomy" id="154046"/>
    <lineage>
        <taxon>Bacteria</taxon>
        <taxon>Bacillati</taxon>
        <taxon>Bacillota</taxon>
        <taxon>Clostridia</taxon>
        <taxon>Lachnospirales</taxon>
        <taxon>Lachnospiraceae</taxon>
        <taxon>Hungatella</taxon>
    </lineage>
</organism>
<dbReference type="InterPro" id="IPR020449">
    <property type="entry name" value="Tscrpt_reg_AraC-type_HTH"/>
</dbReference>
<evidence type="ECO:0000256" key="3">
    <source>
        <dbReference type="ARBA" id="ARBA00023125"/>
    </source>
</evidence>
<dbReference type="PROSITE" id="PS01124">
    <property type="entry name" value="HTH_ARAC_FAMILY_2"/>
    <property type="match status" value="1"/>
</dbReference>
<dbReference type="InterPro" id="IPR041522">
    <property type="entry name" value="CdaR_GGDEF"/>
</dbReference>
<dbReference type="Pfam" id="PF12833">
    <property type="entry name" value="HTH_18"/>
    <property type="match status" value="1"/>
</dbReference>
<keyword evidence="6" id="KW-0597">Phosphoprotein</keyword>
<accession>A0A174JET6</accession>
<protein>
    <recommendedName>
        <fullName evidence="1">Stage 0 sporulation protein A homolog</fullName>
    </recommendedName>
</protein>
<feature type="modified residue" description="4-aspartylphosphate" evidence="6">
    <location>
        <position position="54"/>
    </location>
</feature>
<dbReference type="PANTHER" id="PTHR43280:SF2">
    <property type="entry name" value="HTH-TYPE TRANSCRIPTIONAL REGULATOR EXSA"/>
    <property type="match status" value="1"/>
</dbReference>
<dbReference type="InterPro" id="IPR011006">
    <property type="entry name" value="CheY-like_superfamily"/>
</dbReference>
<evidence type="ECO:0000256" key="5">
    <source>
        <dbReference type="ARBA" id="ARBA00024867"/>
    </source>
</evidence>
<dbReference type="PANTHER" id="PTHR43280">
    <property type="entry name" value="ARAC-FAMILY TRANSCRIPTIONAL REGULATOR"/>
    <property type="match status" value="1"/>
</dbReference>
<dbReference type="EMBL" id="CYZE01000015">
    <property type="protein sequence ID" value="CUO95620.1"/>
    <property type="molecule type" value="Genomic_DNA"/>
</dbReference>
<evidence type="ECO:0000256" key="4">
    <source>
        <dbReference type="ARBA" id="ARBA00023163"/>
    </source>
</evidence>
<feature type="domain" description="Response regulatory" evidence="8">
    <location>
        <begin position="2"/>
        <end position="119"/>
    </location>
</feature>
<dbReference type="SMART" id="SM00342">
    <property type="entry name" value="HTH_ARAC"/>
    <property type="match status" value="1"/>
</dbReference>
<dbReference type="AlphaFoldDB" id="A0A174JET6"/>
<keyword evidence="3" id="KW-0238">DNA-binding</keyword>
<dbReference type="Gene3D" id="3.40.50.2300">
    <property type="match status" value="1"/>
</dbReference>
<evidence type="ECO:0000259" key="8">
    <source>
        <dbReference type="PROSITE" id="PS50110"/>
    </source>
</evidence>
<dbReference type="Proteomes" id="UP000095651">
    <property type="component" value="Unassembled WGS sequence"/>
</dbReference>
<dbReference type="GO" id="GO:0003700">
    <property type="term" value="F:DNA-binding transcription factor activity"/>
    <property type="evidence" value="ECO:0007669"/>
    <property type="project" value="InterPro"/>
</dbReference>
<dbReference type="SMART" id="SM00448">
    <property type="entry name" value="REC"/>
    <property type="match status" value="1"/>
</dbReference>
<gene>
    <name evidence="9" type="ORF">ERS852407_04518</name>
</gene>
<dbReference type="RefSeq" id="WP_055658572.1">
    <property type="nucleotide sequence ID" value="NZ_CABIXC010000015.1"/>
</dbReference>
<dbReference type="PRINTS" id="PR00032">
    <property type="entry name" value="HTHARAC"/>
</dbReference>
<dbReference type="InterPro" id="IPR001789">
    <property type="entry name" value="Sig_transdc_resp-reg_receiver"/>
</dbReference>
<dbReference type="PROSITE" id="PS50110">
    <property type="entry name" value="RESPONSE_REGULATORY"/>
    <property type="match status" value="1"/>
</dbReference>
<sequence>MKLLLVDDEEYAREGLVARIDWDSLGITEIMTARNGIDGLKKAGDFEPDIVVTDVRMPKMDGIQMAFRIRQLYPECSILFMSGYSDKEYLKAAISVSAVSYVEKPINIEEMRKELQNACQIQEERRAAARRKEDLDGKLSAGLEALKNQIALNLTRKIRNMAEVEEKRKIACPNLPVDADYRTFLIQLAGRLQEDKGNPPERIENPWFQLASILTEGLHGRGLDCIAGYKDEHYLVIHVCLGTDHSREVAGSTDRLTAWFEHILSSDYRYYLAVGSRVSGLSGIYESYHDAVVRMQQSFFFPPDKTFGDLIAVSPEKKVVFRFGDEDLKVFQEKLFYGNFEEAVAFIGDVVSKIREKPETLVFHVKEFFYRCMLRMLDAASRRRILAFETVTESMVHDQIWDAGYLSELETYLIDSLQLYFENVSEENGKPAVSDEVKYYVSRHYGEMDLSLASIADKLKLTSSYLCIVFKKECQVTLTQYIMEYRVARAKELLADETMKIKDIAFLTGYQNSNYFIKVFKKIEGVTPLEYRSKKEEKGRI</sequence>
<dbReference type="InterPro" id="IPR018062">
    <property type="entry name" value="HTH_AraC-typ_CS"/>
</dbReference>
<dbReference type="PROSITE" id="PS00041">
    <property type="entry name" value="HTH_ARAC_FAMILY_1"/>
    <property type="match status" value="1"/>
</dbReference>
<dbReference type="InterPro" id="IPR009057">
    <property type="entry name" value="Homeodomain-like_sf"/>
</dbReference>
<proteinExistence type="predicted"/>
<dbReference type="GO" id="GO:0000160">
    <property type="term" value="P:phosphorelay signal transduction system"/>
    <property type="evidence" value="ECO:0007669"/>
    <property type="project" value="InterPro"/>
</dbReference>
<dbReference type="Pfam" id="PF17853">
    <property type="entry name" value="GGDEF_2"/>
    <property type="match status" value="1"/>
</dbReference>
<dbReference type="Pfam" id="PF00072">
    <property type="entry name" value="Response_reg"/>
    <property type="match status" value="1"/>
</dbReference>
<evidence type="ECO:0000313" key="10">
    <source>
        <dbReference type="Proteomes" id="UP000095651"/>
    </source>
</evidence>
<evidence type="ECO:0000256" key="2">
    <source>
        <dbReference type="ARBA" id="ARBA00023015"/>
    </source>
</evidence>
<dbReference type="Gene3D" id="1.10.10.60">
    <property type="entry name" value="Homeodomain-like"/>
    <property type="match status" value="2"/>
</dbReference>
<dbReference type="GO" id="GO:0043565">
    <property type="term" value="F:sequence-specific DNA binding"/>
    <property type="evidence" value="ECO:0007669"/>
    <property type="project" value="InterPro"/>
</dbReference>
<keyword evidence="2" id="KW-0805">Transcription regulation</keyword>
<evidence type="ECO:0000256" key="1">
    <source>
        <dbReference type="ARBA" id="ARBA00018672"/>
    </source>
</evidence>